<organism evidence="4 5">
    <name type="scientific">Zophobas morio</name>
    <dbReference type="NCBI Taxonomy" id="2755281"/>
    <lineage>
        <taxon>Eukaryota</taxon>
        <taxon>Metazoa</taxon>
        <taxon>Ecdysozoa</taxon>
        <taxon>Arthropoda</taxon>
        <taxon>Hexapoda</taxon>
        <taxon>Insecta</taxon>
        <taxon>Pterygota</taxon>
        <taxon>Neoptera</taxon>
        <taxon>Endopterygota</taxon>
        <taxon>Coleoptera</taxon>
        <taxon>Polyphaga</taxon>
        <taxon>Cucujiformia</taxon>
        <taxon>Tenebrionidae</taxon>
        <taxon>Zophobas</taxon>
    </lineage>
</organism>
<dbReference type="PANTHER" id="PTHR16047:SF7">
    <property type="entry name" value="E3 UBIQUITIN-PROTEIN LIGASE RFWD3"/>
    <property type="match status" value="1"/>
</dbReference>
<dbReference type="AlphaFoldDB" id="A0AA38HIC9"/>
<feature type="repeat" description="WD" evidence="2">
    <location>
        <begin position="175"/>
        <end position="216"/>
    </location>
</feature>
<evidence type="ECO:0000256" key="1">
    <source>
        <dbReference type="ARBA" id="ARBA00004322"/>
    </source>
</evidence>
<proteinExistence type="predicted"/>
<dbReference type="InterPro" id="IPR037381">
    <property type="entry name" value="RFWD3"/>
</dbReference>
<dbReference type="InterPro" id="IPR015943">
    <property type="entry name" value="WD40/YVTN_repeat-like_dom_sf"/>
</dbReference>
<sequence>MWVVERKQRTCPLCKCKVNIKRCITIRGISKGLLLCDKSELEDLKRKYKDLKLQKFESDCKAFDLQQRLEGLRTQSELLQREVERLQRCIELFFLRKDFLFSIRSAINSLSVKCVGSIITPPPLFEQNRMARVMTLAPHRQDTVAVSSEVFGDRERWGVSLLDLSVGGTTRTTLSVVHEGVIRDLKFQPSSAHLLTVSLDKTAKIFDVRASSQPLRWRFLDRPSFSLLRFPLWKDLLCSWALNRLAGGLVESYDMRNLADPLLKGGIIIPLFLWWALVMPGPFVEQTNRSSVVALYSFANRSLVAAGIHGVQYYRQESGLLKAQLLNPANNETLKGCNLQGYRIWPLDSCYRQVARVPPLVETSPSSSSLTEGALVGPPLTSTMWQVPYVLCGSKDRAADTILHTSQGFSIARLQLAHPVYQLTAYDTKRVDIWDLGRRRVVSSLKISENSAPFLDLKAWESPTYHILASLTASTLYISKIERPEPKSPNY</sequence>
<dbReference type="Proteomes" id="UP001168821">
    <property type="component" value="Unassembled WGS sequence"/>
</dbReference>
<evidence type="ECO:0000313" key="4">
    <source>
        <dbReference type="EMBL" id="KAJ3615664.1"/>
    </source>
</evidence>
<dbReference type="SMART" id="SM00320">
    <property type="entry name" value="WD40"/>
    <property type="match status" value="1"/>
</dbReference>
<keyword evidence="5" id="KW-1185">Reference proteome</keyword>
<dbReference type="InterPro" id="IPR036322">
    <property type="entry name" value="WD40_repeat_dom_sf"/>
</dbReference>
<dbReference type="Gene3D" id="2.130.10.10">
    <property type="entry name" value="YVTN repeat-like/Quinoprotein amine dehydrogenase"/>
    <property type="match status" value="1"/>
</dbReference>
<evidence type="ECO:0000256" key="2">
    <source>
        <dbReference type="PROSITE-ProRule" id="PRU00221"/>
    </source>
</evidence>
<evidence type="ECO:0000256" key="3">
    <source>
        <dbReference type="SAM" id="Coils"/>
    </source>
</evidence>
<dbReference type="GO" id="GO:0004842">
    <property type="term" value="F:ubiquitin-protein transferase activity"/>
    <property type="evidence" value="ECO:0007669"/>
    <property type="project" value="InterPro"/>
</dbReference>
<protein>
    <submittedName>
        <fullName evidence="4">Uncharacterized protein</fullName>
    </submittedName>
</protein>
<dbReference type="PANTHER" id="PTHR16047">
    <property type="entry name" value="RFWD3 PROTEIN"/>
    <property type="match status" value="1"/>
</dbReference>
<reference evidence="4" key="1">
    <citation type="journal article" date="2023" name="G3 (Bethesda)">
        <title>Whole genome assemblies of Zophobas morio and Tenebrio molitor.</title>
        <authorList>
            <person name="Kaur S."/>
            <person name="Stinson S.A."/>
            <person name="diCenzo G.C."/>
        </authorList>
    </citation>
    <scope>NUCLEOTIDE SEQUENCE</scope>
    <source>
        <strain evidence="4">QUZm001</strain>
    </source>
</reference>
<evidence type="ECO:0000313" key="5">
    <source>
        <dbReference type="Proteomes" id="UP001168821"/>
    </source>
</evidence>
<keyword evidence="2" id="KW-0853">WD repeat</keyword>
<keyword evidence="3" id="KW-0175">Coiled coil</keyword>
<feature type="coiled-coil region" evidence="3">
    <location>
        <begin position="34"/>
        <end position="89"/>
    </location>
</feature>
<dbReference type="GO" id="GO:0036297">
    <property type="term" value="P:interstrand cross-link repair"/>
    <property type="evidence" value="ECO:0007669"/>
    <property type="project" value="InterPro"/>
</dbReference>
<dbReference type="GO" id="GO:0016605">
    <property type="term" value="C:PML body"/>
    <property type="evidence" value="ECO:0007669"/>
    <property type="project" value="UniProtKB-SubCell"/>
</dbReference>
<dbReference type="InterPro" id="IPR001680">
    <property type="entry name" value="WD40_rpt"/>
</dbReference>
<dbReference type="PROSITE" id="PS50082">
    <property type="entry name" value="WD_REPEATS_2"/>
    <property type="match status" value="1"/>
</dbReference>
<dbReference type="EMBL" id="JALNTZ010003979">
    <property type="protein sequence ID" value="KAJ3615664.1"/>
    <property type="molecule type" value="Genomic_DNA"/>
</dbReference>
<comment type="subcellular location">
    <subcellularLocation>
        <location evidence="1">Nucleus</location>
        <location evidence="1">PML body</location>
    </subcellularLocation>
</comment>
<dbReference type="SUPFAM" id="SSF50978">
    <property type="entry name" value="WD40 repeat-like"/>
    <property type="match status" value="1"/>
</dbReference>
<accession>A0AA38HIC9</accession>
<dbReference type="GO" id="GO:0016567">
    <property type="term" value="P:protein ubiquitination"/>
    <property type="evidence" value="ECO:0007669"/>
    <property type="project" value="InterPro"/>
</dbReference>
<name>A0AA38HIC9_9CUCU</name>
<comment type="caution">
    <text evidence="4">The sequence shown here is derived from an EMBL/GenBank/DDBJ whole genome shotgun (WGS) entry which is preliminary data.</text>
</comment>
<gene>
    <name evidence="4" type="ORF">Zmor_012389</name>
</gene>